<dbReference type="NCBIfam" id="TIGR01843">
    <property type="entry name" value="type_I_hlyD"/>
    <property type="match status" value="1"/>
</dbReference>
<keyword evidence="14" id="KW-1185">Reference proteome</keyword>
<dbReference type="InterPro" id="IPR010129">
    <property type="entry name" value="T1SS_HlyD"/>
</dbReference>
<dbReference type="Pfam" id="PF26002">
    <property type="entry name" value="Beta-barrel_AprE"/>
    <property type="match status" value="1"/>
</dbReference>
<evidence type="ECO:0000256" key="10">
    <source>
        <dbReference type="SAM" id="Coils"/>
    </source>
</evidence>
<feature type="domain" description="AprE-like beta-barrel" evidence="12">
    <location>
        <begin position="400"/>
        <end position="489"/>
    </location>
</feature>
<keyword evidence="8" id="KW-0472">Membrane</keyword>
<feature type="domain" description="AprE-like long alpha-helical hairpin" evidence="11">
    <location>
        <begin position="169"/>
        <end position="358"/>
    </location>
</feature>
<dbReference type="RefSeq" id="WP_225894984.1">
    <property type="nucleotide sequence ID" value="NZ_BJNK01000003.1"/>
</dbReference>
<name>A0ABV2S1Q9_BRAJP</name>
<reference evidence="13 14" key="1">
    <citation type="submission" date="2024-06" db="EMBL/GenBank/DDBJ databases">
        <title>Genomic Encyclopedia of Type Strains, Phase V (KMG-V): Genome sequencing to study the core and pangenomes of soil and plant-associated prokaryotes.</title>
        <authorList>
            <person name="Whitman W."/>
        </authorList>
    </citation>
    <scope>NUCLEOTIDE SEQUENCE [LARGE SCALE GENOMIC DNA]</scope>
    <source>
        <strain evidence="13 14">USDA 160</strain>
    </source>
</reference>
<keyword evidence="7" id="KW-1133">Transmembrane helix</keyword>
<dbReference type="InterPro" id="IPR058982">
    <property type="entry name" value="Beta-barrel_AprE"/>
</dbReference>
<dbReference type="Pfam" id="PF25994">
    <property type="entry name" value="HH_AprE"/>
    <property type="match status" value="1"/>
</dbReference>
<evidence type="ECO:0000313" key="13">
    <source>
        <dbReference type="EMBL" id="MET4723110.1"/>
    </source>
</evidence>
<evidence type="ECO:0000256" key="5">
    <source>
        <dbReference type="ARBA" id="ARBA00022519"/>
    </source>
</evidence>
<keyword evidence="10" id="KW-0175">Coiled coil</keyword>
<dbReference type="PANTHER" id="PTHR30386">
    <property type="entry name" value="MEMBRANE FUSION SUBUNIT OF EMRAB-TOLC MULTIDRUG EFFLUX PUMP"/>
    <property type="match status" value="1"/>
</dbReference>
<evidence type="ECO:0000259" key="12">
    <source>
        <dbReference type="Pfam" id="PF26002"/>
    </source>
</evidence>
<evidence type="ECO:0000256" key="1">
    <source>
        <dbReference type="ARBA" id="ARBA00004377"/>
    </source>
</evidence>
<comment type="subcellular location">
    <subcellularLocation>
        <location evidence="1 9">Cell inner membrane</location>
        <topology evidence="1 9">Single-pass membrane protein</topology>
    </subcellularLocation>
</comment>
<protein>
    <recommendedName>
        <fullName evidence="9">Membrane fusion protein (MFP) family protein</fullName>
    </recommendedName>
</protein>
<evidence type="ECO:0000256" key="8">
    <source>
        <dbReference type="ARBA" id="ARBA00023136"/>
    </source>
</evidence>
<evidence type="ECO:0000256" key="6">
    <source>
        <dbReference type="ARBA" id="ARBA00022692"/>
    </source>
</evidence>
<keyword evidence="4 9" id="KW-1003">Cell membrane</keyword>
<dbReference type="Proteomes" id="UP001549291">
    <property type="component" value="Unassembled WGS sequence"/>
</dbReference>
<evidence type="ECO:0000256" key="3">
    <source>
        <dbReference type="ARBA" id="ARBA00022448"/>
    </source>
</evidence>
<dbReference type="Gene3D" id="2.40.30.170">
    <property type="match status" value="1"/>
</dbReference>
<gene>
    <name evidence="13" type="ORF">ABIF63_007216</name>
</gene>
<feature type="coiled-coil region" evidence="10">
    <location>
        <begin position="288"/>
        <end position="351"/>
    </location>
</feature>
<evidence type="ECO:0000256" key="4">
    <source>
        <dbReference type="ARBA" id="ARBA00022475"/>
    </source>
</evidence>
<dbReference type="GeneID" id="64068688"/>
<dbReference type="InterPro" id="IPR050739">
    <property type="entry name" value="MFP"/>
</dbReference>
<keyword evidence="3 9" id="KW-0813">Transport</keyword>
<dbReference type="EMBL" id="JBEPTQ010000002">
    <property type="protein sequence ID" value="MET4723110.1"/>
    <property type="molecule type" value="Genomic_DNA"/>
</dbReference>
<evidence type="ECO:0000256" key="2">
    <source>
        <dbReference type="ARBA" id="ARBA00009477"/>
    </source>
</evidence>
<evidence type="ECO:0000256" key="9">
    <source>
        <dbReference type="RuleBase" id="RU365093"/>
    </source>
</evidence>
<evidence type="ECO:0000256" key="7">
    <source>
        <dbReference type="ARBA" id="ARBA00022989"/>
    </source>
</evidence>
<dbReference type="PANTHER" id="PTHR30386:SF17">
    <property type="entry name" value="ALKALINE PROTEASE SECRETION PROTEIN APRE"/>
    <property type="match status" value="1"/>
</dbReference>
<feature type="coiled-coil region" evidence="10">
    <location>
        <begin position="229"/>
        <end position="263"/>
    </location>
</feature>
<keyword evidence="6" id="KW-0812">Transmembrane</keyword>
<sequence>MDNLLRRGPDALHDELAELLKQFNKTDKAVQEPQPPIKLLAKAETMTRSLVGLAKQVDLAKLVHLAKAKLPTLWPRGAMGNDEDPSGDWQTPARRGFLVVFLTFGVFGGWTALASIDGAVVAAGSVVVESDRKVVQHLEGGIVQNLLVTGDAHVAEGQVLLRLDPTQERAKEEIARSAVYSAVAEEARLQAEAEGKDSITFPAELLQKASDPNAMRAMGDQKRRFDERRAARKIEISILEERIAQAQRQIQGNTAQNKGARAQFDSVSQEYTKLKPLVDQGIVPFARVATLERSRADLEGKIGAYEADIARYGRIIDESRLQIDQVGQKVLEEATGKLADTRAQLADAREKLRVAVDVLARMEVRAPRSGRIVNLKVHTIGAVIKAGDVLMEIVPDNDVLVVAARVSALDINHVQLGLPTEVRLPSFKARSTPIALGEVLSISADAARDDATHQPYYEVKVSVQVTQFPEKVREKLKPGMMADVLIATGERTILAYLTQPITDAIRRGMRES</sequence>
<comment type="caution">
    <text evidence="13">The sequence shown here is derived from an EMBL/GenBank/DDBJ whole genome shotgun (WGS) entry which is preliminary data.</text>
</comment>
<dbReference type="PRINTS" id="PR01490">
    <property type="entry name" value="RTXTOXIND"/>
</dbReference>
<proteinExistence type="inferred from homology"/>
<comment type="similarity">
    <text evidence="2 9">Belongs to the membrane fusion protein (MFP) (TC 8.A.1) family.</text>
</comment>
<evidence type="ECO:0000259" key="11">
    <source>
        <dbReference type="Pfam" id="PF25994"/>
    </source>
</evidence>
<keyword evidence="5 9" id="KW-0997">Cell inner membrane</keyword>
<dbReference type="InterPro" id="IPR058781">
    <property type="entry name" value="HH_AprE-like"/>
</dbReference>
<organism evidence="13 14">
    <name type="scientific">Bradyrhizobium japonicum</name>
    <dbReference type="NCBI Taxonomy" id="375"/>
    <lineage>
        <taxon>Bacteria</taxon>
        <taxon>Pseudomonadati</taxon>
        <taxon>Pseudomonadota</taxon>
        <taxon>Alphaproteobacteria</taxon>
        <taxon>Hyphomicrobiales</taxon>
        <taxon>Nitrobacteraceae</taxon>
        <taxon>Bradyrhizobium</taxon>
    </lineage>
</organism>
<evidence type="ECO:0000313" key="14">
    <source>
        <dbReference type="Proteomes" id="UP001549291"/>
    </source>
</evidence>
<accession>A0ABV2S1Q9</accession>